<reference evidence="2 3" key="1">
    <citation type="submission" date="2024-04" db="EMBL/GenBank/DDBJ databases">
        <authorList>
            <person name="Fracassetti M."/>
        </authorList>
    </citation>
    <scope>NUCLEOTIDE SEQUENCE [LARGE SCALE GENOMIC DNA]</scope>
</reference>
<protein>
    <submittedName>
        <fullName evidence="2">Uncharacterized protein</fullName>
    </submittedName>
</protein>
<organism evidence="2 3">
    <name type="scientific">Linum trigynum</name>
    <dbReference type="NCBI Taxonomy" id="586398"/>
    <lineage>
        <taxon>Eukaryota</taxon>
        <taxon>Viridiplantae</taxon>
        <taxon>Streptophyta</taxon>
        <taxon>Embryophyta</taxon>
        <taxon>Tracheophyta</taxon>
        <taxon>Spermatophyta</taxon>
        <taxon>Magnoliopsida</taxon>
        <taxon>eudicotyledons</taxon>
        <taxon>Gunneridae</taxon>
        <taxon>Pentapetalae</taxon>
        <taxon>rosids</taxon>
        <taxon>fabids</taxon>
        <taxon>Malpighiales</taxon>
        <taxon>Linaceae</taxon>
        <taxon>Linum</taxon>
    </lineage>
</organism>
<evidence type="ECO:0000313" key="3">
    <source>
        <dbReference type="Proteomes" id="UP001497516"/>
    </source>
</evidence>
<evidence type="ECO:0000313" key="2">
    <source>
        <dbReference type="EMBL" id="CAL1401110.1"/>
    </source>
</evidence>
<feature type="region of interest" description="Disordered" evidence="1">
    <location>
        <begin position="1"/>
        <end position="121"/>
    </location>
</feature>
<keyword evidence="3" id="KW-1185">Reference proteome</keyword>
<gene>
    <name evidence="2" type="ORF">LTRI10_LOCUS41190</name>
</gene>
<feature type="compositionally biased region" description="Low complexity" evidence="1">
    <location>
        <begin position="59"/>
        <end position="75"/>
    </location>
</feature>
<dbReference type="AlphaFoldDB" id="A0AAV2FU90"/>
<accession>A0AAV2FU90</accession>
<sequence>MRSDPPSSAHFRRKQKPPRPTSMSPPNTPTVHGFRLVRQARPKLQRPTPNKTTVHGFRPSSCGPLSSSPPARLPLDQSANRPANRPAPSNSRPNAAHLQSPAVHIAKHGPRFSGPRLIKKE</sequence>
<dbReference type="Proteomes" id="UP001497516">
    <property type="component" value="Chromosome 7"/>
</dbReference>
<proteinExistence type="predicted"/>
<feature type="compositionally biased region" description="Polar residues" evidence="1">
    <location>
        <begin position="77"/>
        <end position="93"/>
    </location>
</feature>
<dbReference type="EMBL" id="OZ034820">
    <property type="protein sequence ID" value="CAL1401110.1"/>
    <property type="molecule type" value="Genomic_DNA"/>
</dbReference>
<name>A0AAV2FU90_9ROSI</name>
<evidence type="ECO:0000256" key="1">
    <source>
        <dbReference type="SAM" id="MobiDB-lite"/>
    </source>
</evidence>